<name>A0A2K1PF11_9BACT</name>
<dbReference type="AlphaFoldDB" id="A0A2K1PF11"/>
<gene>
    <name evidence="1" type="ORF">X927_00815</name>
</gene>
<evidence type="ECO:0000313" key="1">
    <source>
        <dbReference type="EMBL" id="PNS01381.1"/>
    </source>
</evidence>
<proteinExistence type="predicted"/>
<dbReference type="Proteomes" id="UP000236604">
    <property type="component" value="Unassembled WGS sequence"/>
</dbReference>
<sequence>MKKYIYLLMPFVLIFQIFAFSQSSQMYNYSIYSTLKNESKSETLLGSVAVIQGYTFNFDSKGNVEATFEITPLNDLGDKVRTKIIIDSVNMHFENTIDLLKNEKNYVTSIYYLEGEEEKTLDIYLVVNNVEKLEFTDQKEISKENKITFKTYYNQFSYYEDEFVAETEVELNDLIFFGMSNLLDYKNGGYYVGLIFNGLKVGVNYRNDTFYLFLNDRTYIDSFEFDGIFVPYKFSNNNFDFKGDFAFTATKNFPTFKIVDLKDILTNEEQGFYLGEKLAQALNFEDPGFYLGRELQKLSVNMDNNFFIGLGLNYLENQYDFSLTGGILNQIYNFKFETLGGYNFVSNTFSFSLTYSYEF</sequence>
<accession>A0A2K1PF11</accession>
<evidence type="ECO:0000313" key="2">
    <source>
        <dbReference type="Proteomes" id="UP000236604"/>
    </source>
</evidence>
<keyword evidence="2" id="KW-1185">Reference proteome</keyword>
<dbReference type="EMBL" id="AZRN01000002">
    <property type="protein sequence ID" value="PNS01381.1"/>
    <property type="molecule type" value="Genomic_DNA"/>
</dbReference>
<organism evidence="1 2">
    <name type="scientific">Petrotoga mexicana DSM 14811</name>
    <dbReference type="NCBI Taxonomy" id="1122954"/>
    <lineage>
        <taxon>Bacteria</taxon>
        <taxon>Thermotogati</taxon>
        <taxon>Thermotogota</taxon>
        <taxon>Thermotogae</taxon>
        <taxon>Petrotogales</taxon>
        <taxon>Petrotogaceae</taxon>
        <taxon>Petrotoga</taxon>
    </lineage>
</organism>
<dbReference type="RefSeq" id="WP_103076218.1">
    <property type="nucleotide sequence ID" value="NZ_AZRN01000002.1"/>
</dbReference>
<comment type="caution">
    <text evidence="1">The sequence shown here is derived from an EMBL/GenBank/DDBJ whole genome shotgun (WGS) entry which is preliminary data.</text>
</comment>
<protein>
    <submittedName>
        <fullName evidence="1">Uncharacterized protein</fullName>
    </submittedName>
</protein>
<reference evidence="1 2" key="1">
    <citation type="submission" date="2013-12" db="EMBL/GenBank/DDBJ databases">
        <title>Comparative genomics of Petrotoga isolates.</title>
        <authorList>
            <person name="Nesbo C.L."/>
            <person name="Charchuk R."/>
            <person name="Chow K."/>
        </authorList>
    </citation>
    <scope>NUCLEOTIDE SEQUENCE [LARGE SCALE GENOMIC DNA]</scope>
    <source>
        <strain evidence="1 2">DSM 14811</strain>
    </source>
</reference>